<sequence length="425" mass="46039">MESTPEEAAEGLAIVRVLAAVLDRLVCANSPLARTEPGQITKFHALKAPGIGIQQYLERIHKYASCSSQCFIMALIYIDRLIQRNGFLLTELNVHRVTVTAILLAAKFFDDAYYNNAYYAKVGGVLVAEMNGLEVDFLFRINFSLHVSPELFEQYRVELLSHSGVDSLPLPPPSPHYGMEQCMTPATIPQQQQLHDGIHNQSLQLQAVAAAASICNPGMMGYNTIPAQQQPLTHIPSHVTPSPTRGTALSGAAGMVAAAPQAKTPEEAIMVAVDQQINAANLSNMLTQQEFAFLQRANSLPLQPQSIMPVTTHPQPLSAPMMSMVPGALNPGFPSLVDAAAVAAAVSSDPMVVMDNPLYHVQNLHHHQHHHVASNQRRVMDASDLIHHVHHHPSHRHVPGFVSREASVAQRFAAGQMVAGVSGGL</sequence>
<protein>
    <submittedName>
        <fullName evidence="1">Cyclin-U4</fullName>
    </submittedName>
</protein>
<dbReference type="InterPro" id="IPR013922">
    <property type="entry name" value="Cyclin_PHO80-like"/>
</dbReference>
<dbReference type="OrthoDB" id="337735at2759"/>
<evidence type="ECO:0000313" key="1">
    <source>
        <dbReference type="EMBL" id="CAB9518173.1"/>
    </source>
</evidence>
<evidence type="ECO:0000313" key="2">
    <source>
        <dbReference type="Proteomes" id="UP001153069"/>
    </source>
</evidence>
<accession>A0A9N8HPM0</accession>
<dbReference type="AlphaFoldDB" id="A0A9N8HPM0"/>
<dbReference type="Gene3D" id="1.10.472.10">
    <property type="entry name" value="Cyclin-like"/>
    <property type="match status" value="1"/>
</dbReference>
<organism evidence="1 2">
    <name type="scientific">Seminavis robusta</name>
    <dbReference type="NCBI Taxonomy" id="568900"/>
    <lineage>
        <taxon>Eukaryota</taxon>
        <taxon>Sar</taxon>
        <taxon>Stramenopiles</taxon>
        <taxon>Ochrophyta</taxon>
        <taxon>Bacillariophyta</taxon>
        <taxon>Bacillariophyceae</taxon>
        <taxon>Bacillariophycidae</taxon>
        <taxon>Naviculales</taxon>
        <taxon>Naviculaceae</taxon>
        <taxon>Seminavis</taxon>
    </lineage>
</organism>
<dbReference type="PANTHER" id="PTHR15615">
    <property type="match status" value="1"/>
</dbReference>
<reference evidence="1" key="1">
    <citation type="submission" date="2020-06" db="EMBL/GenBank/DDBJ databases">
        <authorList>
            <consortium name="Plant Systems Biology data submission"/>
        </authorList>
    </citation>
    <scope>NUCLEOTIDE SEQUENCE</scope>
    <source>
        <strain evidence="1">D6</strain>
    </source>
</reference>
<dbReference type="Proteomes" id="UP001153069">
    <property type="component" value="Unassembled WGS sequence"/>
</dbReference>
<keyword evidence="2" id="KW-1185">Reference proteome</keyword>
<dbReference type="GO" id="GO:0019901">
    <property type="term" value="F:protein kinase binding"/>
    <property type="evidence" value="ECO:0007669"/>
    <property type="project" value="InterPro"/>
</dbReference>
<name>A0A9N8HPM0_9STRA</name>
<dbReference type="Pfam" id="PF08613">
    <property type="entry name" value="Cyclin"/>
    <property type="match status" value="1"/>
</dbReference>
<dbReference type="InterPro" id="IPR036915">
    <property type="entry name" value="Cyclin-like_sf"/>
</dbReference>
<proteinExistence type="predicted"/>
<dbReference type="PANTHER" id="PTHR15615:SF108">
    <property type="entry name" value="PROTEIN CNPPD1"/>
    <property type="match status" value="1"/>
</dbReference>
<dbReference type="EMBL" id="CAICTM010000910">
    <property type="protein sequence ID" value="CAB9518173.1"/>
    <property type="molecule type" value="Genomic_DNA"/>
</dbReference>
<comment type="caution">
    <text evidence="1">The sequence shown here is derived from an EMBL/GenBank/DDBJ whole genome shotgun (WGS) entry which is preliminary data.</text>
</comment>
<gene>
    <name evidence="1" type="ORF">SEMRO_912_G219320.1</name>
</gene>
<dbReference type="SUPFAM" id="SSF47954">
    <property type="entry name" value="Cyclin-like"/>
    <property type="match status" value="1"/>
</dbReference>